<evidence type="ECO:0000313" key="8">
    <source>
        <dbReference type="EMBL" id="KAL0079636.1"/>
    </source>
</evidence>
<comment type="similarity">
    <text evidence="1">Belongs to the pyridoxine kinase family.</text>
</comment>
<dbReference type="InterPro" id="IPR004625">
    <property type="entry name" value="PyrdxlKinase"/>
</dbReference>
<dbReference type="NCBIfam" id="TIGR00687">
    <property type="entry name" value="pyridox_kin"/>
    <property type="match status" value="1"/>
</dbReference>
<evidence type="ECO:0000256" key="3">
    <source>
        <dbReference type="ARBA" id="ARBA00022679"/>
    </source>
</evidence>
<protein>
    <recommendedName>
        <fullName evidence="2">pyridoxal kinase</fullName>
        <ecNumber evidence="2">2.7.1.35</ecNumber>
    </recommendedName>
</protein>
<keyword evidence="5" id="KW-0418">Kinase</keyword>
<keyword evidence="9" id="KW-1185">Reference proteome</keyword>
<name>A0ABR3AQM9_PHYBL</name>
<sequence length="338" mass="36936">MTLDDSSYRALSIQSHMVSGYCGNKAAVFPLQTLGFDVDILNTVQFSNHTGYPSWTGGRLTANEVQDLFTGLERNGLTDDYTHVLTGYIGNYEILERIEAFVCHLKTKSPKLIFVCDPVMGDGGRLYVAPEIVPLYRDILRTADIVTPNQFEAETLAETTINSLESACEAAKALHALGTPNVIITSVSLPVNQVPESVRLPCAETHALYCLTSHKAITGVTEQHLIAFPTYPGYFTGTGDMFSGLVVARWQEAIDNKVVSPLAAAAFKVVSTVNAVTLKTFNRQKAFIHAENRGQTGSIEKRPDSPKVIRQCELMVIKGKKEIEDPDSYSSAIKMAAV</sequence>
<dbReference type="PANTHER" id="PTHR10534">
    <property type="entry name" value="PYRIDOXAL KINASE"/>
    <property type="match status" value="1"/>
</dbReference>
<evidence type="ECO:0000256" key="4">
    <source>
        <dbReference type="ARBA" id="ARBA00022741"/>
    </source>
</evidence>
<dbReference type="Gene3D" id="3.40.1190.20">
    <property type="match status" value="1"/>
</dbReference>
<dbReference type="InterPro" id="IPR029056">
    <property type="entry name" value="Ribokinase-like"/>
</dbReference>
<dbReference type="EC" id="2.7.1.35" evidence="2"/>
<evidence type="ECO:0000256" key="6">
    <source>
        <dbReference type="ARBA" id="ARBA00022840"/>
    </source>
</evidence>
<dbReference type="Pfam" id="PF08543">
    <property type="entry name" value="Phos_pyr_kin"/>
    <property type="match status" value="1"/>
</dbReference>
<dbReference type="InterPro" id="IPR013749">
    <property type="entry name" value="PM/HMP-P_kinase-1"/>
</dbReference>
<proteinExistence type="inferred from homology"/>
<dbReference type="CDD" id="cd01173">
    <property type="entry name" value="pyridoxal_pyridoxamine_kinase"/>
    <property type="match status" value="1"/>
</dbReference>
<dbReference type="SUPFAM" id="SSF53613">
    <property type="entry name" value="Ribokinase-like"/>
    <property type="match status" value="1"/>
</dbReference>
<keyword evidence="3" id="KW-0808">Transferase</keyword>
<dbReference type="PANTHER" id="PTHR10534:SF2">
    <property type="entry name" value="PYRIDOXAL KINASE"/>
    <property type="match status" value="1"/>
</dbReference>
<dbReference type="Proteomes" id="UP001448207">
    <property type="component" value="Unassembled WGS sequence"/>
</dbReference>
<keyword evidence="6" id="KW-0067">ATP-binding</keyword>
<organism evidence="8 9">
    <name type="scientific">Phycomyces blakesleeanus</name>
    <dbReference type="NCBI Taxonomy" id="4837"/>
    <lineage>
        <taxon>Eukaryota</taxon>
        <taxon>Fungi</taxon>
        <taxon>Fungi incertae sedis</taxon>
        <taxon>Mucoromycota</taxon>
        <taxon>Mucoromycotina</taxon>
        <taxon>Mucoromycetes</taxon>
        <taxon>Mucorales</taxon>
        <taxon>Phycomycetaceae</taxon>
        <taxon>Phycomyces</taxon>
    </lineage>
</organism>
<reference evidence="8 9" key="1">
    <citation type="submission" date="2024-04" db="EMBL/GenBank/DDBJ databases">
        <title>Symmetric and asymmetric DNA N6-adenine methylation regulates different biological responses in Mucorales.</title>
        <authorList>
            <consortium name="Lawrence Berkeley National Laboratory"/>
            <person name="Lax C."/>
            <person name="Mondo S.J."/>
            <person name="Osorio-Concepcion M."/>
            <person name="Muszewska A."/>
            <person name="Corrochano-Luque M."/>
            <person name="Gutierrez G."/>
            <person name="Riley R."/>
            <person name="Lipzen A."/>
            <person name="Guo J."/>
            <person name="Hundley H."/>
            <person name="Amirebrahimi M."/>
            <person name="Ng V."/>
            <person name="Lorenzo-Gutierrez D."/>
            <person name="Binder U."/>
            <person name="Yang J."/>
            <person name="Song Y."/>
            <person name="Canovas D."/>
            <person name="Navarro E."/>
            <person name="Freitag M."/>
            <person name="Gabaldon T."/>
            <person name="Grigoriev I.V."/>
            <person name="Corrochano L.M."/>
            <person name="Nicolas F.E."/>
            <person name="Garre V."/>
        </authorList>
    </citation>
    <scope>NUCLEOTIDE SEQUENCE [LARGE SCALE GENOMIC DNA]</scope>
    <source>
        <strain evidence="8 9">L51</strain>
    </source>
</reference>
<accession>A0ABR3AQM9</accession>
<evidence type="ECO:0000256" key="1">
    <source>
        <dbReference type="ARBA" id="ARBA00008805"/>
    </source>
</evidence>
<evidence type="ECO:0000259" key="7">
    <source>
        <dbReference type="Pfam" id="PF08543"/>
    </source>
</evidence>
<feature type="domain" description="Pyridoxamine kinase/Phosphomethylpyrimidine kinase" evidence="7">
    <location>
        <begin position="84"/>
        <end position="203"/>
    </location>
</feature>
<keyword evidence="4" id="KW-0547">Nucleotide-binding</keyword>
<evidence type="ECO:0000256" key="2">
    <source>
        <dbReference type="ARBA" id="ARBA00012104"/>
    </source>
</evidence>
<evidence type="ECO:0000256" key="5">
    <source>
        <dbReference type="ARBA" id="ARBA00022777"/>
    </source>
</evidence>
<evidence type="ECO:0000313" key="9">
    <source>
        <dbReference type="Proteomes" id="UP001448207"/>
    </source>
</evidence>
<comment type="caution">
    <text evidence="8">The sequence shown here is derived from an EMBL/GenBank/DDBJ whole genome shotgun (WGS) entry which is preliminary data.</text>
</comment>
<gene>
    <name evidence="8" type="ORF">J3Q64DRAFT_1760609</name>
</gene>
<dbReference type="EMBL" id="JBCLYO010000021">
    <property type="protein sequence ID" value="KAL0079636.1"/>
    <property type="molecule type" value="Genomic_DNA"/>
</dbReference>